<reference evidence="7 9" key="2">
    <citation type="submission" date="2018-07" db="EMBL/GenBank/DDBJ databases">
        <title>Draft Genome Assemblies for Five Robust Yarrowia lipolytica Strains Exhibiting High Lipid Production and Pentose Sugar Utilization and Sugar Alcohol Secretion from Undetoxified Lignocellulosic Biomass Hydrolysates.</title>
        <authorList>
            <consortium name="DOE Joint Genome Institute"/>
            <person name="Walker C."/>
            <person name="Ryu S."/>
            <person name="Na H."/>
            <person name="Zane M."/>
            <person name="LaButti K."/>
            <person name="Lipzen A."/>
            <person name="Haridas S."/>
            <person name="Barry K."/>
            <person name="Grigoriev I.V."/>
            <person name="Quarterman J."/>
            <person name="Slininger P."/>
            <person name="Dien B."/>
            <person name="Trinh C.T."/>
        </authorList>
    </citation>
    <scope>NUCLEOTIDE SEQUENCE [LARGE SCALE GENOMIC DNA]</scope>
    <source>
        <strain evidence="7 9">YB392</strain>
    </source>
</reference>
<dbReference type="GeneID" id="2912881"/>
<feature type="domain" description="RSE1/DDB1/CPSF1 first beta-propeller" evidence="5">
    <location>
        <begin position="159"/>
        <end position="334"/>
    </location>
</feature>
<dbReference type="GO" id="GO:0003676">
    <property type="term" value="F:nucleic acid binding"/>
    <property type="evidence" value="ECO:0007669"/>
    <property type="project" value="InterPro"/>
</dbReference>
<dbReference type="InterPro" id="IPR015943">
    <property type="entry name" value="WD40/YVTN_repeat-like_dom_sf"/>
</dbReference>
<comment type="subcellular location">
    <subcellularLocation>
        <location evidence="1">Nucleus</location>
    </subcellularLocation>
</comment>
<gene>
    <name evidence="7" type="ORF">B0I71DRAFT_126331</name>
    <name evidence="6" type="ORF">YALI1_E00872g</name>
</gene>
<name>A0A1H6PS64_YARLL</name>
<dbReference type="Gene3D" id="2.130.10.10">
    <property type="entry name" value="YVTN repeat-like/Quinoprotein amine dehydrogenase"/>
    <property type="match status" value="4"/>
</dbReference>
<dbReference type="EMBL" id="KZ858947">
    <property type="protein sequence ID" value="RDW29027.1"/>
    <property type="molecule type" value="Genomic_DNA"/>
</dbReference>
<protein>
    <recommendedName>
        <fullName evidence="10">DNA damage-binding protein 1</fullName>
    </recommendedName>
</protein>
<dbReference type="Pfam" id="PF10433">
    <property type="entry name" value="Beta-prop_RSE1_1st"/>
    <property type="match status" value="1"/>
</dbReference>
<evidence type="ECO:0000256" key="2">
    <source>
        <dbReference type="ARBA" id="ARBA00022664"/>
    </source>
</evidence>
<dbReference type="GO" id="GO:0005634">
    <property type="term" value="C:nucleus"/>
    <property type="evidence" value="ECO:0007669"/>
    <property type="project" value="UniProtKB-SubCell"/>
</dbReference>
<dbReference type="KEGG" id="yli:2912881"/>
<evidence type="ECO:0000313" key="9">
    <source>
        <dbReference type="Proteomes" id="UP000256601"/>
    </source>
</evidence>
<evidence type="ECO:0000259" key="4">
    <source>
        <dbReference type="Pfam" id="PF03178"/>
    </source>
</evidence>
<sequence>MYAYSVLHAASSITGAVWAKIEAAGRHKLVVAKTRSLEVYSVDDELTKLYAVEMGSAILGITADESRVPSQVITLLEDGSVYSWQWKYVGDKLTHTGTCMVKAFQKYEGQSMVTRGNTTVVSATNGGPQLWITPKGNSAIKVSLGYGGVGLSVSNAFVADGTLAVLYRDSLNNVGMAYVNEKSKGTTEIGCASGSDFSISDSASLLVSVTLPCNGVLVVSDVSVLYYPPFSKKVSGTYKIPDDQLLRADFPKNLIISAASKMQDGVVVLSSDVGDVLVITLSSDGSSLDVALVEKPAESALQFPPTSLVRMDDGLFFAASHHDNSVVFKLNNVDKSTSGNKRRKVWSYSELNIVSNIAPINDITLTSGPLQQLIVYAACGGYTSGSVSKLYHCLDPIVEEEIPLGDGADQVWWFDNDLALFVKYMTHCAVLRLENGSLVELDNEAVMNEYGFVLEESLWLGQFDGRDVQVTSSGIRAKGICLEIPVTSASFSDGTLMVASEKELYSLKTLTELTEPISLTSSPWCYAKNGDKVYVSYLNGGTFELMSNQEVSSDPASSMVVMDGYSIFGYPDGQVRVLEADFVRRLGIAPVKLLPLWDGRIVAYSSDGLGIVDITSIDDSCMVPFIEGTIPINVSALNSRKRISYIVSGDMYVAELPEPSLGIVSEQFNALVRRICLVDDKVVVAMAERDIDDSGAESVSYRVALLSHELRVLDMFDLNPYESLESLISYGPKVYVGTGIDDKDSPTEGRVIVFSIANDKLKVEFEKQVPGCAYSLSVLRRDHSKGKGKPHIVVGCNAVLDDCNLDDLKLLNQTKTPTIALKSSSFGDDIVVGDLIYGYNVYKLANKLEPLEIKSSEPMFTSAVELLSGPRVVYSRSDGTVGINDGEKVTEHKFPDKMMNAIRRVPGDTFVVNRGKGLAVCAGVEGGLYLISEIEEDDENYTLEIQGETPAAGECGFYHKV</sequence>
<dbReference type="Pfam" id="PF03178">
    <property type="entry name" value="CPSF_A"/>
    <property type="match status" value="1"/>
</dbReference>
<dbReference type="eggNOG" id="KOG1897">
    <property type="taxonomic scope" value="Eukaryota"/>
</dbReference>
<dbReference type="InterPro" id="IPR050358">
    <property type="entry name" value="RSE1/DDB1/CFT1"/>
</dbReference>
<evidence type="ECO:0000256" key="1">
    <source>
        <dbReference type="ARBA" id="ARBA00004123"/>
    </source>
</evidence>
<dbReference type="GO" id="GO:0006397">
    <property type="term" value="P:mRNA processing"/>
    <property type="evidence" value="ECO:0007669"/>
    <property type="project" value="UniProtKB-KW"/>
</dbReference>
<dbReference type="Proteomes" id="UP000182444">
    <property type="component" value="Chromosome 1E"/>
</dbReference>
<feature type="domain" description="RSE1/DDB1/CPSF1 C-terminal" evidence="4">
    <location>
        <begin position="712"/>
        <end position="869"/>
    </location>
</feature>
<dbReference type="Proteomes" id="UP000256601">
    <property type="component" value="Unassembled WGS sequence"/>
</dbReference>
<evidence type="ECO:0000256" key="3">
    <source>
        <dbReference type="ARBA" id="ARBA00023242"/>
    </source>
</evidence>
<dbReference type="InterPro" id="IPR018846">
    <property type="entry name" value="Beta-prop_RSE1/DDB1/CPSF1_1st"/>
</dbReference>
<dbReference type="InterPro" id="IPR004871">
    <property type="entry name" value="RSE1/DDB1/CPSF1_C"/>
</dbReference>
<evidence type="ECO:0000313" key="6">
    <source>
        <dbReference type="EMBL" id="AOW04763.1"/>
    </source>
</evidence>
<keyword evidence="3" id="KW-0539">Nucleus</keyword>
<keyword evidence="2" id="KW-0507">mRNA processing</keyword>
<proteinExistence type="predicted"/>
<evidence type="ECO:0000259" key="5">
    <source>
        <dbReference type="Pfam" id="PF10433"/>
    </source>
</evidence>
<evidence type="ECO:0000313" key="7">
    <source>
        <dbReference type="EMBL" id="RDW29027.1"/>
    </source>
</evidence>
<dbReference type="RefSeq" id="XP_503374.1">
    <property type="nucleotide sequence ID" value="XM_503374.1"/>
</dbReference>
<dbReference type="EMBL" id="CP017557">
    <property type="protein sequence ID" value="AOW04763.1"/>
    <property type="molecule type" value="Genomic_DNA"/>
</dbReference>
<evidence type="ECO:0000313" key="8">
    <source>
        <dbReference type="Proteomes" id="UP000182444"/>
    </source>
</evidence>
<dbReference type="AlphaFoldDB" id="A0A1H6PS64"/>
<accession>A0A1H6PS64</accession>
<organism evidence="6 8">
    <name type="scientific">Yarrowia lipolytica</name>
    <name type="common">Candida lipolytica</name>
    <dbReference type="NCBI Taxonomy" id="4952"/>
    <lineage>
        <taxon>Eukaryota</taxon>
        <taxon>Fungi</taxon>
        <taxon>Dikarya</taxon>
        <taxon>Ascomycota</taxon>
        <taxon>Saccharomycotina</taxon>
        <taxon>Dipodascomycetes</taxon>
        <taxon>Dipodascales</taxon>
        <taxon>Dipodascales incertae sedis</taxon>
        <taxon>Yarrowia</taxon>
    </lineage>
</organism>
<dbReference type="VEuPathDB" id="FungiDB:YALI1_E00872g"/>
<dbReference type="PANTHER" id="PTHR10644">
    <property type="entry name" value="DNA REPAIR/RNA PROCESSING CPSF FAMILY"/>
    <property type="match status" value="1"/>
</dbReference>
<evidence type="ECO:0008006" key="10">
    <source>
        <dbReference type="Google" id="ProtNLM"/>
    </source>
</evidence>
<dbReference type="OrthoDB" id="433457at2759"/>
<dbReference type="VEuPathDB" id="FungiDB:YALI0_E00506g"/>
<reference evidence="6 8" key="1">
    <citation type="journal article" date="2016" name="PLoS ONE">
        <title>Sequence Assembly of Yarrowia lipolytica Strain W29/CLIB89 Shows Transposable Element Diversity.</title>
        <authorList>
            <person name="Magnan C."/>
            <person name="Yu J."/>
            <person name="Chang I."/>
            <person name="Jahn E."/>
            <person name="Kanomata Y."/>
            <person name="Wu J."/>
            <person name="Zeller M."/>
            <person name="Oakes M."/>
            <person name="Baldi P."/>
            <person name="Sandmeyer S."/>
        </authorList>
    </citation>
    <scope>NUCLEOTIDE SEQUENCE [LARGE SCALE GENOMIC DNA]</scope>
    <source>
        <strain evidence="6">CLIB89</strain>
        <strain evidence="8">CLIB89(W29)</strain>
    </source>
</reference>